<feature type="domain" description="Peptidase S1" evidence="2">
    <location>
        <begin position="39"/>
        <end position="295"/>
    </location>
</feature>
<keyword evidence="4" id="KW-1185">Reference proteome</keyword>
<name>A0ABR1EA75_NECAM</name>
<dbReference type="InterPro" id="IPR043504">
    <property type="entry name" value="Peptidase_S1_PA_chymotrypsin"/>
</dbReference>
<dbReference type="InterPro" id="IPR051333">
    <property type="entry name" value="CLIP_Serine_Protease"/>
</dbReference>
<feature type="compositionally biased region" description="Acidic residues" evidence="1">
    <location>
        <begin position="297"/>
        <end position="306"/>
    </location>
</feature>
<evidence type="ECO:0000259" key="2">
    <source>
        <dbReference type="PROSITE" id="PS50240"/>
    </source>
</evidence>
<dbReference type="PANTHER" id="PTHR24260">
    <property type="match status" value="1"/>
</dbReference>
<dbReference type="Proteomes" id="UP001303046">
    <property type="component" value="Unassembled WGS sequence"/>
</dbReference>
<dbReference type="InterPro" id="IPR001254">
    <property type="entry name" value="Trypsin_dom"/>
</dbReference>
<reference evidence="3 4" key="1">
    <citation type="submission" date="2023-08" db="EMBL/GenBank/DDBJ databases">
        <title>A Necator americanus chromosomal reference genome.</title>
        <authorList>
            <person name="Ilik V."/>
            <person name="Petrzelkova K.J."/>
            <person name="Pardy F."/>
            <person name="Fuh T."/>
            <person name="Niatou-Singa F.S."/>
            <person name="Gouil Q."/>
            <person name="Baker L."/>
            <person name="Ritchie M.E."/>
            <person name="Jex A.R."/>
            <person name="Gazzola D."/>
            <person name="Li H."/>
            <person name="Toshio Fujiwara R."/>
            <person name="Zhan B."/>
            <person name="Aroian R.V."/>
            <person name="Pafco B."/>
            <person name="Schwarz E.M."/>
        </authorList>
    </citation>
    <scope>NUCLEOTIDE SEQUENCE [LARGE SCALE GENOMIC DNA]</scope>
    <source>
        <strain evidence="3 4">Aroian</strain>
        <tissue evidence="3">Whole animal</tissue>
    </source>
</reference>
<dbReference type="InterPro" id="IPR001314">
    <property type="entry name" value="Peptidase_S1A"/>
</dbReference>
<dbReference type="InterPro" id="IPR018114">
    <property type="entry name" value="TRYPSIN_HIS"/>
</dbReference>
<dbReference type="PROSITE" id="PS00134">
    <property type="entry name" value="TRYPSIN_HIS"/>
    <property type="match status" value="1"/>
</dbReference>
<evidence type="ECO:0000313" key="3">
    <source>
        <dbReference type="EMBL" id="KAK6759605.1"/>
    </source>
</evidence>
<gene>
    <name evidence="3" type="primary">Necator_chrX.g21444</name>
    <name evidence="3" type="ORF">RB195_021283</name>
</gene>
<dbReference type="Pfam" id="PF00089">
    <property type="entry name" value="Trypsin"/>
    <property type="match status" value="2"/>
</dbReference>
<feature type="compositionally biased region" description="Acidic residues" evidence="1">
    <location>
        <begin position="321"/>
        <end position="330"/>
    </location>
</feature>
<evidence type="ECO:0000256" key="1">
    <source>
        <dbReference type="SAM" id="MobiDB-lite"/>
    </source>
</evidence>
<dbReference type="PANTHER" id="PTHR24260:SF136">
    <property type="entry name" value="GH08193P-RELATED"/>
    <property type="match status" value="1"/>
</dbReference>
<dbReference type="Gene3D" id="2.40.10.10">
    <property type="entry name" value="Trypsin-like serine proteases"/>
    <property type="match status" value="1"/>
</dbReference>
<evidence type="ECO:0000313" key="4">
    <source>
        <dbReference type="Proteomes" id="UP001303046"/>
    </source>
</evidence>
<dbReference type="PRINTS" id="PR00722">
    <property type="entry name" value="CHYMOTRYPSIN"/>
</dbReference>
<comment type="caution">
    <text evidence="3">The sequence shown here is derived from an EMBL/GenBank/DDBJ whole genome shotgun (WGS) entry which is preliminary data.</text>
</comment>
<dbReference type="SUPFAM" id="SSF50494">
    <property type="entry name" value="Trypsin-like serine proteases"/>
    <property type="match status" value="1"/>
</dbReference>
<sequence>MIILWLIGFSLVYAHHIEKSFFKRHENKCLQKQCGYYRLPGASDGRSPQITMFRKLVKPNEYPFAVHIDTKYKTCTGVLISENHVLTAAHCLVQAEDEEEKKRLCEQGHWNADRVDRFILEPMEMRIYPGSRCPKPESCKPGRKEYKSDLALPHPEYNICNGANDIGLIKLYEHVSKNDGAPICLPEKEEKLSIFVSAVGYGNPRHTEFRRKAELGVVSFWNYTEKYGGIVTYSRIGNSCLGDRGGPLFHSNKGALTLVGIAYGTTPDCSKKTRESGRFYTDVRKYLDWICEESDVCPNNDEDETGPGDGNDTNHLGKQDDTEEAEETEH</sequence>
<dbReference type="SMART" id="SM00020">
    <property type="entry name" value="Tryp_SPc"/>
    <property type="match status" value="1"/>
</dbReference>
<proteinExistence type="predicted"/>
<accession>A0ABR1EA75</accession>
<protein>
    <recommendedName>
        <fullName evidence="2">Peptidase S1 domain-containing protein</fullName>
    </recommendedName>
</protein>
<feature type="region of interest" description="Disordered" evidence="1">
    <location>
        <begin position="297"/>
        <end position="330"/>
    </location>
</feature>
<dbReference type="PROSITE" id="PS50240">
    <property type="entry name" value="TRYPSIN_DOM"/>
    <property type="match status" value="1"/>
</dbReference>
<dbReference type="InterPro" id="IPR009003">
    <property type="entry name" value="Peptidase_S1_PA"/>
</dbReference>
<dbReference type="EMBL" id="JAVFWL010000006">
    <property type="protein sequence ID" value="KAK6759605.1"/>
    <property type="molecule type" value="Genomic_DNA"/>
</dbReference>
<organism evidence="3 4">
    <name type="scientific">Necator americanus</name>
    <name type="common">Human hookworm</name>
    <dbReference type="NCBI Taxonomy" id="51031"/>
    <lineage>
        <taxon>Eukaryota</taxon>
        <taxon>Metazoa</taxon>
        <taxon>Ecdysozoa</taxon>
        <taxon>Nematoda</taxon>
        <taxon>Chromadorea</taxon>
        <taxon>Rhabditida</taxon>
        <taxon>Rhabditina</taxon>
        <taxon>Rhabditomorpha</taxon>
        <taxon>Strongyloidea</taxon>
        <taxon>Ancylostomatidae</taxon>
        <taxon>Bunostominae</taxon>
        <taxon>Necator</taxon>
    </lineage>
</organism>